<dbReference type="Gene3D" id="3.40.50.300">
    <property type="entry name" value="P-loop containing nucleotide triphosphate hydrolases"/>
    <property type="match status" value="2"/>
</dbReference>
<dbReference type="InterPro" id="IPR035892">
    <property type="entry name" value="C2_domain_sf"/>
</dbReference>
<dbReference type="SMART" id="SM00973">
    <property type="entry name" value="Sec63"/>
    <property type="match status" value="1"/>
</dbReference>
<dbReference type="GO" id="GO:0003676">
    <property type="term" value="F:nucleic acid binding"/>
    <property type="evidence" value="ECO:0007669"/>
    <property type="project" value="InterPro"/>
</dbReference>
<dbReference type="Pfam" id="PF23445">
    <property type="entry name" value="WHD_SNRNP200"/>
    <property type="match status" value="1"/>
</dbReference>
<name>A0A8S3UNG9_MYTED</name>
<dbReference type="GO" id="GO:0000712">
    <property type="term" value="P:resolution of meiotic recombination intermediates"/>
    <property type="evidence" value="ECO:0007669"/>
    <property type="project" value="TreeGrafter"/>
</dbReference>
<sequence length="1039" mass="118802">MELKDLLPYGFAIHHAGMAKVDRILVEDLFADRHIQVLVSTSTLAWGVNLPAHTVIIKGTQIYSPEKGRWVELSALDVMQMMGRAGRPQYDTKGEGIMITNHSELQYYLSLMNQQLPIESQFVSKLPDMLNAEVVLGTVQSVKDAVDWLGYTYLYIRMLRSPSLYGVSHDQLKDDPLLQQRRKDIIHTAAIALDKNNLIKYDKKTGQFLSTELGRIASHYYLTNETVSTYNQLLKPTLSEIELFRVFSLSSEFKYIAVREEEKLELLKLLERVPIPIKESIEESSAKVNVLLQAYISQLKLEGFALMSDMVFITQSAGRLIRAIFEIVLHRGWAQLTDKALALCKMVNKRMWQSMCPLRQFVDRKMPIEIIKKIEKKNFPFERLYDLNPHEIGELVRVAKSGKIIHKYVHQFPKLDLSVHVQPITRSTLKVELTIAPDFQWEEKIHGQSEAFWILVEDVDSEVILHHEYFLLKNKFAGDEHVVKFFVPVFEPLPPQYFIRVVSDRWLAAETQLPVSFRHLILPEKYPPPTELLDLQPLPVSALRNPQFETLYSDKFPFFNPIQTQVFNAIYNSDDNVFVGAPTGSGKTICAEFALLRLFSQSPDGRCVFVTPLEALAQQMYIEWQVKFGQQLGKKVVLLTGETATDLKLLAKGNIIISTPEKWDVLSRRWKQRKNVHNINLFVVDELHLIGGDVGGFNISHNQSRIIAMAKPAYQAIVRHSPRKPDILFVPSRKQTRLTAVDILTFSAAEMNTDSESVCAQRKVIWKINVDIVYRSPDVDNDSDDDENEDDVEYWSNNELSDFEPVLIGRPRKSSRGKIHASRGRVGAAQQQRNIKQRFIALLKRFRITEEGLESEGDHGLEIANPDASVDIDELFDELEDLSDSGPELDTVSVMSTPKPRLKYGVESIFDVMEMEDEERNTILSFSEAQMADVARFCNRYPNIELTSEVQDKESISSGREEGWWVVIGDSKNNSLLSIKRLTLQQKAKIKLDFVAPSPGHYNYVIYYMSDAYMGCDQEYKFSIDVKEGESDESDSDSD</sequence>
<proteinExistence type="predicted"/>
<dbReference type="InterPro" id="IPR036388">
    <property type="entry name" value="WH-like_DNA-bd_sf"/>
</dbReference>
<dbReference type="InterPro" id="IPR014001">
    <property type="entry name" value="Helicase_ATP-bd"/>
</dbReference>
<dbReference type="FunFam" id="1.10.150.20:FF:000004">
    <property type="entry name" value="U5 small nuclear ribonucleoprotein helicase"/>
    <property type="match status" value="1"/>
</dbReference>
<dbReference type="Pfam" id="PF00270">
    <property type="entry name" value="DEAD"/>
    <property type="match status" value="1"/>
</dbReference>
<organism evidence="8 9">
    <name type="scientific">Mytilus edulis</name>
    <name type="common">Blue mussel</name>
    <dbReference type="NCBI Taxonomy" id="6550"/>
    <lineage>
        <taxon>Eukaryota</taxon>
        <taxon>Metazoa</taxon>
        <taxon>Spiralia</taxon>
        <taxon>Lophotrochozoa</taxon>
        <taxon>Mollusca</taxon>
        <taxon>Bivalvia</taxon>
        <taxon>Autobranchia</taxon>
        <taxon>Pteriomorphia</taxon>
        <taxon>Mytilida</taxon>
        <taxon>Mytiloidea</taxon>
        <taxon>Mytilidae</taxon>
        <taxon>Mytilinae</taxon>
        <taxon>Mytilus</taxon>
    </lineage>
</organism>
<evidence type="ECO:0000259" key="6">
    <source>
        <dbReference type="PROSITE" id="PS51192"/>
    </source>
</evidence>
<evidence type="ECO:0000259" key="7">
    <source>
        <dbReference type="PROSITE" id="PS51194"/>
    </source>
</evidence>
<dbReference type="SUPFAM" id="SSF158702">
    <property type="entry name" value="Sec63 N-terminal domain-like"/>
    <property type="match status" value="1"/>
</dbReference>
<dbReference type="OrthoDB" id="5575at2759"/>
<dbReference type="InterPro" id="IPR004179">
    <property type="entry name" value="Sec63-dom"/>
</dbReference>
<dbReference type="FunFam" id="3.40.50.300:FF:000254">
    <property type="entry name" value="U5 small nuclear ribonucleoprotein helicase"/>
    <property type="match status" value="1"/>
</dbReference>
<keyword evidence="5" id="KW-0067">ATP-binding</keyword>
<dbReference type="FunFam" id="1.10.10.10:FF:000024">
    <property type="entry name" value="U5 small nuclear ribonucleoprotein helicase"/>
    <property type="match status" value="1"/>
</dbReference>
<dbReference type="InterPro" id="IPR011545">
    <property type="entry name" value="DEAD/DEAH_box_helicase_dom"/>
</dbReference>
<feature type="domain" description="Helicase C-terminal" evidence="7">
    <location>
        <begin position="1"/>
        <end position="150"/>
    </location>
</feature>
<dbReference type="AlphaFoldDB" id="A0A8S3UNG9"/>
<dbReference type="GO" id="GO:0005524">
    <property type="term" value="F:ATP binding"/>
    <property type="evidence" value="ECO:0007669"/>
    <property type="project" value="UniProtKB-KW"/>
</dbReference>
<dbReference type="PROSITE" id="PS51192">
    <property type="entry name" value="HELICASE_ATP_BIND_1"/>
    <property type="match status" value="1"/>
</dbReference>
<feature type="domain" description="Helicase ATP-binding" evidence="6">
    <location>
        <begin position="568"/>
        <end position="709"/>
    </location>
</feature>
<dbReference type="EC" id="3.6.4.13" evidence="8"/>
<dbReference type="GO" id="GO:0003678">
    <property type="term" value="F:DNA helicase activity"/>
    <property type="evidence" value="ECO:0007669"/>
    <property type="project" value="TreeGrafter"/>
</dbReference>
<keyword evidence="1" id="KW-0677">Repeat</keyword>
<comment type="caution">
    <text evidence="8">The sequence shown here is derived from an EMBL/GenBank/DDBJ whole genome shotgun (WGS) entry which is preliminary data.</text>
</comment>
<gene>
    <name evidence="8" type="ORF">MEDL_54881</name>
</gene>
<keyword evidence="3 8" id="KW-0378">Hydrolase</keyword>
<dbReference type="Pfam" id="PF00271">
    <property type="entry name" value="Helicase_C"/>
    <property type="match status" value="1"/>
</dbReference>
<dbReference type="EMBL" id="CAJPWZ010002681">
    <property type="protein sequence ID" value="CAG2242725.1"/>
    <property type="molecule type" value="Genomic_DNA"/>
</dbReference>
<dbReference type="CDD" id="cd18795">
    <property type="entry name" value="SF2_C_Ski2"/>
    <property type="match status" value="1"/>
</dbReference>
<dbReference type="InterPro" id="IPR050474">
    <property type="entry name" value="Hel308_SKI2-like"/>
</dbReference>
<evidence type="ECO:0000256" key="1">
    <source>
        <dbReference type="ARBA" id="ARBA00022737"/>
    </source>
</evidence>
<dbReference type="InterPro" id="IPR036390">
    <property type="entry name" value="WH_DNA-bd_sf"/>
</dbReference>
<dbReference type="FunFam" id="2.60.40.150:FF:000552">
    <property type="entry name" value="Paired amphipathic helix SIN3-like protein"/>
    <property type="match status" value="1"/>
</dbReference>
<dbReference type="InterPro" id="IPR014756">
    <property type="entry name" value="Ig_E-set"/>
</dbReference>
<dbReference type="SUPFAM" id="SSF81296">
    <property type="entry name" value="E set domains"/>
    <property type="match status" value="1"/>
</dbReference>
<evidence type="ECO:0000256" key="3">
    <source>
        <dbReference type="ARBA" id="ARBA00022801"/>
    </source>
</evidence>
<keyword evidence="4" id="KW-0347">Helicase</keyword>
<dbReference type="Gene3D" id="1.10.10.10">
    <property type="entry name" value="Winged helix-like DNA-binding domain superfamily/Winged helix DNA-binding domain"/>
    <property type="match status" value="1"/>
</dbReference>
<dbReference type="GO" id="GO:0003724">
    <property type="term" value="F:RNA helicase activity"/>
    <property type="evidence" value="ECO:0007669"/>
    <property type="project" value="UniProtKB-EC"/>
</dbReference>
<keyword evidence="9" id="KW-1185">Reference proteome</keyword>
<keyword evidence="2" id="KW-0547">Nucleotide-binding</keyword>
<evidence type="ECO:0000313" key="8">
    <source>
        <dbReference type="EMBL" id="CAG2242725.1"/>
    </source>
</evidence>
<evidence type="ECO:0000256" key="5">
    <source>
        <dbReference type="ARBA" id="ARBA00022840"/>
    </source>
</evidence>
<dbReference type="GO" id="GO:0016787">
    <property type="term" value="F:hydrolase activity"/>
    <property type="evidence" value="ECO:0007669"/>
    <property type="project" value="UniProtKB-KW"/>
</dbReference>
<dbReference type="InterPro" id="IPR057842">
    <property type="entry name" value="WH_MER3"/>
</dbReference>
<dbReference type="SMART" id="SM00487">
    <property type="entry name" value="DEXDc"/>
    <property type="match status" value="1"/>
</dbReference>
<dbReference type="FunFam" id="1.10.3380.10:FF:000001">
    <property type="entry name" value="U5 small nuclear ribonucleoprotein helicase"/>
    <property type="match status" value="1"/>
</dbReference>
<evidence type="ECO:0000313" key="9">
    <source>
        <dbReference type="Proteomes" id="UP000683360"/>
    </source>
</evidence>
<evidence type="ECO:0000256" key="4">
    <source>
        <dbReference type="ARBA" id="ARBA00022806"/>
    </source>
</evidence>
<dbReference type="PANTHER" id="PTHR47961:SF4">
    <property type="entry name" value="ACTIVATING SIGNAL COINTEGRATOR 1 COMPLEX SUBUNIT 3"/>
    <property type="match status" value="1"/>
</dbReference>
<dbReference type="SUPFAM" id="SSF46785">
    <property type="entry name" value="Winged helix' DNA-binding domain"/>
    <property type="match status" value="1"/>
</dbReference>
<dbReference type="Pfam" id="PF02889">
    <property type="entry name" value="Sec63"/>
    <property type="match status" value="2"/>
</dbReference>
<dbReference type="FunFam" id="2.60.40.150:FF:000004">
    <property type="entry name" value="RNA helicase, activating signal cointegrator 1"/>
    <property type="match status" value="1"/>
</dbReference>
<reference evidence="8" key="1">
    <citation type="submission" date="2021-03" db="EMBL/GenBank/DDBJ databases">
        <authorList>
            <person name="Bekaert M."/>
        </authorList>
    </citation>
    <scope>NUCLEOTIDE SEQUENCE</scope>
</reference>
<dbReference type="PROSITE" id="PS51194">
    <property type="entry name" value="HELICASE_CTER"/>
    <property type="match status" value="1"/>
</dbReference>
<dbReference type="Gene3D" id="1.10.150.20">
    <property type="entry name" value="5' to 3' exonuclease, C-terminal subdomain"/>
    <property type="match status" value="2"/>
</dbReference>
<accession>A0A8S3UNG9</accession>
<dbReference type="Proteomes" id="UP000683360">
    <property type="component" value="Unassembled WGS sequence"/>
</dbReference>
<dbReference type="Gene3D" id="1.10.3380.10">
    <property type="entry name" value="Sec63 N-terminal domain-like domain"/>
    <property type="match status" value="1"/>
</dbReference>
<dbReference type="Gene3D" id="2.60.40.150">
    <property type="entry name" value="C2 domain"/>
    <property type="match status" value="2"/>
</dbReference>
<dbReference type="InterPro" id="IPR027417">
    <property type="entry name" value="P-loop_NTPase"/>
</dbReference>
<dbReference type="PANTHER" id="PTHR47961">
    <property type="entry name" value="DNA POLYMERASE THETA, PUTATIVE (AFU_ORTHOLOGUE AFUA_1G05260)-RELATED"/>
    <property type="match status" value="1"/>
</dbReference>
<dbReference type="SMART" id="SM00490">
    <property type="entry name" value="HELICc"/>
    <property type="match status" value="1"/>
</dbReference>
<dbReference type="InterPro" id="IPR001650">
    <property type="entry name" value="Helicase_C-like"/>
</dbReference>
<evidence type="ECO:0000256" key="2">
    <source>
        <dbReference type="ARBA" id="ARBA00022741"/>
    </source>
</evidence>
<protein>
    <submittedName>
        <fullName evidence="8">SNRNP200</fullName>
        <ecNumber evidence="8">3.6.4.13</ecNumber>
    </submittedName>
</protein>
<dbReference type="GO" id="GO:0005634">
    <property type="term" value="C:nucleus"/>
    <property type="evidence" value="ECO:0007669"/>
    <property type="project" value="TreeGrafter"/>
</dbReference>
<dbReference type="SUPFAM" id="SSF52540">
    <property type="entry name" value="P-loop containing nucleoside triphosphate hydrolases"/>
    <property type="match status" value="2"/>
</dbReference>